<gene>
    <name evidence="6" type="ORF">MONAX_5E010151</name>
</gene>
<keyword evidence="1" id="KW-0813">Transport</keyword>
<reference evidence="6" key="1">
    <citation type="submission" date="2019-04" db="EMBL/GenBank/DDBJ databases">
        <authorList>
            <person name="Alioto T."/>
            <person name="Alioto T."/>
        </authorList>
    </citation>
    <scope>NUCLEOTIDE SEQUENCE [LARGE SCALE GENOMIC DNA]</scope>
</reference>
<evidence type="ECO:0000313" key="7">
    <source>
        <dbReference type="Proteomes" id="UP000335636"/>
    </source>
</evidence>
<dbReference type="PANTHER" id="PTHR45628">
    <property type="entry name" value="VOLTAGE-DEPENDENT CALCIUM CHANNEL TYPE A SUBUNIT ALPHA-1"/>
    <property type="match status" value="1"/>
</dbReference>
<organism evidence="6 7">
    <name type="scientific">Marmota monax</name>
    <name type="common">Woodchuck</name>
    <dbReference type="NCBI Taxonomy" id="9995"/>
    <lineage>
        <taxon>Eukaryota</taxon>
        <taxon>Metazoa</taxon>
        <taxon>Chordata</taxon>
        <taxon>Craniata</taxon>
        <taxon>Vertebrata</taxon>
        <taxon>Euteleostomi</taxon>
        <taxon>Mammalia</taxon>
        <taxon>Eutheria</taxon>
        <taxon>Euarchontoglires</taxon>
        <taxon>Glires</taxon>
        <taxon>Rodentia</taxon>
        <taxon>Sciuromorpha</taxon>
        <taxon>Sciuridae</taxon>
        <taxon>Xerinae</taxon>
        <taxon>Marmotini</taxon>
        <taxon>Marmota</taxon>
    </lineage>
</organism>
<keyword evidence="4" id="KW-0407">Ion channel</keyword>
<protein>
    <submittedName>
        <fullName evidence="6">Uncharacterized protein</fullName>
    </submittedName>
</protein>
<dbReference type="Gene3D" id="6.10.250.2500">
    <property type="match status" value="1"/>
</dbReference>
<dbReference type="PANTHER" id="PTHR45628:SF11">
    <property type="entry name" value="VOLTAGE-DEPENDENT L-TYPE CALCIUM CHANNEL SUBUNIT ALPHA-1D"/>
    <property type="match status" value="1"/>
</dbReference>
<keyword evidence="3" id="KW-0406">Ion transport</keyword>
<dbReference type="InterPro" id="IPR050599">
    <property type="entry name" value="VDCC_alpha-1_subunit"/>
</dbReference>
<evidence type="ECO:0000256" key="4">
    <source>
        <dbReference type="ARBA" id="ARBA00023303"/>
    </source>
</evidence>
<comment type="caution">
    <text evidence="6">The sequence shown here is derived from an EMBL/GenBank/DDBJ whole genome shotgun (WGS) entry which is preliminary data.</text>
</comment>
<evidence type="ECO:0000256" key="5">
    <source>
        <dbReference type="SAM" id="MobiDB-lite"/>
    </source>
</evidence>
<feature type="compositionally biased region" description="Acidic residues" evidence="5">
    <location>
        <begin position="67"/>
        <end position="78"/>
    </location>
</feature>
<dbReference type="GO" id="GO:0098703">
    <property type="term" value="P:calcium ion import across plasma membrane"/>
    <property type="evidence" value="ECO:0007669"/>
    <property type="project" value="TreeGrafter"/>
</dbReference>
<dbReference type="AlphaFoldDB" id="A0A5E4B0V6"/>
<sequence length="132" mass="14932">MKTRSAASFLDQRGRHNLTKHCHSCLSGEFSKEREKAKARGDFQKLREKQQLEEDLKGYLDWITQAEDIDPENEEEGGEEGKRNSRCCLSCSRPDQPDVPFSHPQQALPASDLSARVMVSSQPCCPLCLHKS</sequence>
<dbReference type="EMBL" id="CABDUW010000223">
    <property type="protein sequence ID" value="VTJ63304.1"/>
    <property type="molecule type" value="Genomic_DNA"/>
</dbReference>
<proteinExistence type="predicted"/>
<dbReference type="Proteomes" id="UP000335636">
    <property type="component" value="Unassembled WGS sequence"/>
</dbReference>
<dbReference type="GO" id="GO:0008331">
    <property type="term" value="F:high voltage-gated calcium channel activity"/>
    <property type="evidence" value="ECO:0007669"/>
    <property type="project" value="TreeGrafter"/>
</dbReference>
<evidence type="ECO:0000256" key="1">
    <source>
        <dbReference type="ARBA" id="ARBA00022448"/>
    </source>
</evidence>
<feature type="region of interest" description="Disordered" evidence="5">
    <location>
        <begin position="65"/>
        <end position="85"/>
    </location>
</feature>
<evidence type="ECO:0000313" key="6">
    <source>
        <dbReference type="EMBL" id="VTJ63304.1"/>
    </source>
</evidence>
<accession>A0A5E4B0V6</accession>
<evidence type="ECO:0000256" key="2">
    <source>
        <dbReference type="ARBA" id="ARBA00022882"/>
    </source>
</evidence>
<keyword evidence="7" id="KW-1185">Reference proteome</keyword>
<name>A0A5E4B0V6_MARMO</name>
<dbReference type="GO" id="GO:0005891">
    <property type="term" value="C:voltage-gated calcium channel complex"/>
    <property type="evidence" value="ECO:0007669"/>
    <property type="project" value="TreeGrafter"/>
</dbReference>
<evidence type="ECO:0000256" key="3">
    <source>
        <dbReference type="ARBA" id="ARBA00023065"/>
    </source>
</evidence>
<keyword evidence="2" id="KW-0851">Voltage-gated channel</keyword>